<dbReference type="PANTHER" id="PTHR22911:SF76">
    <property type="entry name" value="EAMA DOMAIN-CONTAINING PROTEIN"/>
    <property type="match status" value="1"/>
</dbReference>
<feature type="transmembrane region" description="Helical" evidence="1">
    <location>
        <begin position="126"/>
        <end position="144"/>
    </location>
</feature>
<feature type="transmembrane region" description="Helical" evidence="1">
    <location>
        <begin position="187"/>
        <end position="205"/>
    </location>
</feature>
<feature type="domain" description="EamA" evidence="2">
    <location>
        <begin position="14"/>
        <end position="144"/>
    </location>
</feature>
<dbReference type="Pfam" id="PF00892">
    <property type="entry name" value="EamA"/>
    <property type="match status" value="2"/>
</dbReference>
<keyword evidence="1" id="KW-0812">Transmembrane</keyword>
<feature type="transmembrane region" description="Helical" evidence="1">
    <location>
        <begin position="12"/>
        <end position="30"/>
    </location>
</feature>
<dbReference type="RefSeq" id="WP_342848866.1">
    <property type="nucleotide sequence ID" value="NZ_JBBMQO010000007.1"/>
</dbReference>
<feature type="transmembrane region" description="Helical" evidence="1">
    <location>
        <begin position="217"/>
        <end position="235"/>
    </location>
</feature>
<gene>
    <name evidence="3" type="ORF">WNY59_13420</name>
</gene>
<proteinExistence type="predicted"/>
<accession>A0ABU9T8Y6</accession>
<sequence>MDKDSGDTHKNSATIIGFTAVLMWALLALFTDATGNIPPFQLAFMTFFIGTLIGIIWNIGRKKPTNEEPIPLRVALAGGIALFAYHALYFGAVKNAPAVEASLIAYLWPLLIVVCSALLPGEKLGWHHVLGAFAGFAGTILIVTGGKGFTIDPAAAFGYGLAFAAAFTWTAYSLVSRKFADVPTKSVIAYCAVTTVLALAAHLMFEETTLPSTTLQWLAIIGLGLLPVGAAFYTWDYGMKRGNVQVIGASSYAAPLLSTIILIAFGRAIFSWPIVFACLLITFGAMLAAKNIIRRRKPEHL</sequence>
<evidence type="ECO:0000313" key="3">
    <source>
        <dbReference type="EMBL" id="MEM5502590.1"/>
    </source>
</evidence>
<reference evidence="3 4" key="1">
    <citation type="submission" date="2024-03" db="EMBL/GenBank/DDBJ databases">
        <title>Community enrichment and isolation of bacterial strains for fucoidan degradation.</title>
        <authorList>
            <person name="Sichert A."/>
        </authorList>
    </citation>
    <scope>NUCLEOTIDE SEQUENCE [LARGE SCALE GENOMIC DNA]</scope>
    <source>
        <strain evidence="3 4">AS62</strain>
    </source>
</reference>
<evidence type="ECO:0000259" key="2">
    <source>
        <dbReference type="Pfam" id="PF00892"/>
    </source>
</evidence>
<dbReference type="PANTHER" id="PTHR22911">
    <property type="entry name" value="ACYL-MALONYL CONDENSING ENZYME-RELATED"/>
    <property type="match status" value="1"/>
</dbReference>
<evidence type="ECO:0000313" key="4">
    <source>
        <dbReference type="Proteomes" id="UP001477870"/>
    </source>
</evidence>
<feature type="transmembrane region" description="Helical" evidence="1">
    <location>
        <begin position="42"/>
        <end position="60"/>
    </location>
</feature>
<feature type="transmembrane region" description="Helical" evidence="1">
    <location>
        <begin position="156"/>
        <end position="175"/>
    </location>
</feature>
<feature type="transmembrane region" description="Helical" evidence="1">
    <location>
        <begin position="272"/>
        <end position="293"/>
    </location>
</feature>
<keyword evidence="4" id="KW-1185">Reference proteome</keyword>
<dbReference type="InterPro" id="IPR037185">
    <property type="entry name" value="EmrE-like"/>
</dbReference>
<feature type="transmembrane region" description="Helical" evidence="1">
    <location>
        <begin position="98"/>
        <end position="119"/>
    </location>
</feature>
<dbReference type="SUPFAM" id="SSF103481">
    <property type="entry name" value="Multidrug resistance efflux transporter EmrE"/>
    <property type="match status" value="2"/>
</dbReference>
<evidence type="ECO:0000256" key="1">
    <source>
        <dbReference type="SAM" id="Phobius"/>
    </source>
</evidence>
<feature type="domain" description="EamA" evidence="2">
    <location>
        <begin position="157"/>
        <end position="288"/>
    </location>
</feature>
<organism evidence="3 4">
    <name type="scientific">Ahrensia kielensis</name>
    <dbReference type="NCBI Taxonomy" id="76980"/>
    <lineage>
        <taxon>Bacteria</taxon>
        <taxon>Pseudomonadati</taxon>
        <taxon>Pseudomonadota</taxon>
        <taxon>Alphaproteobacteria</taxon>
        <taxon>Hyphomicrobiales</taxon>
        <taxon>Ahrensiaceae</taxon>
        <taxon>Ahrensia</taxon>
    </lineage>
</organism>
<dbReference type="EMBL" id="JBBMQO010000007">
    <property type="protein sequence ID" value="MEM5502590.1"/>
    <property type="molecule type" value="Genomic_DNA"/>
</dbReference>
<keyword evidence="1" id="KW-0472">Membrane</keyword>
<keyword evidence="1" id="KW-1133">Transmembrane helix</keyword>
<dbReference type="Proteomes" id="UP001477870">
    <property type="component" value="Unassembled WGS sequence"/>
</dbReference>
<feature type="transmembrane region" description="Helical" evidence="1">
    <location>
        <begin position="72"/>
        <end position="92"/>
    </location>
</feature>
<dbReference type="InterPro" id="IPR000620">
    <property type="entry name" value="EamA_dom"/>
</dbReference>
<feature type="transmembrane region" description="Helical" evidence="1">
    <location>
        <begin position="247"/>
        <end position="266"/>
    </location>
</feature>
<protein>
    <submittedName>
        <fullName evidence="3">EamA family transporter</fullName>
    </submittedName>
</protein>
<comment type="caution">
    <text evidence="3">The sequence shown here is derived from an EMBL/GenBank/DDBJ whole genome shotgun (WGS) entry which is preliminary data.</text>
</comment>
<name>A0ABU9T8Y6_9HYPH</name>